<dbReference type="Gene3D" id="3.90.10.10">
    <property type="entry name" value="Cytochrome C3"/>
    <property type="match status" value="4"/>
</dbReference>
<dbReference type="InterPro" id="IPR051829">
    <property type="entry name" value="Multiheme_Cytochr_ET"/>
</dbReference>
<feature type="region of interest" description="Disordered" evidence="2">
    <location>
        <begin position="1"/>
        <end position="24"/>
    </location>
</feature>
<evidence type="ECO:0000256" key="2">
    <source>
        <dbReference type="SAM" id="MobiDB-lite"/>
    </source>
</evidence>
<dbReference type="RefSeq" id="WP_011521279.1">
    <property type="nucleotide sequence ID" value="NC_008009.1"/>
</dbReference>
<proteinExistence type="predicted"/>
<dbReference type="HOGENOM" id="CLU_019599_1_0_0"/>
<dbReference type="eggNOG" id="COG0484">
    <property type="taxonomic scope" value="Bacteria"/>
</dbReference>
<reference evidence="3 4" key="1">
    <citation type="journal article" date="2009" name="Appl. Environ. Microbiol.">
        <title>Three genomes from the phylum Acidobacteria provide insight into the lifestyles of these microorganisms in soils.</title>
        <authorList>
            <person name="Ward N.L."/>
            <person name="Challacombe J.F."/>
            <person name="Janssen P.H."/>
            <person name="Henrissat B."/>
            <person name="Coutinho P.M."/>
            <person name="Wu M."/>
            <person name="Xie G."/>
            <person name="Haft D.H."/>
            <person name="Sait M."/>
            <person name="Badger J."/>
            <person name="Barabote R.D."/>
            <person name="Bradley B."/>
            <person name="Brettin T.S."/>
            <person name="Brinkac L.M."/>
            <person name="Bruce D."/>
            <person name="Creasy T."/>
            <person name="Daugherty S.C."/>
            <person name="Davidsen T.M."/>
            <person name="DeBoy R.T."/>
            <person name="Detter J.C."/>
            <person name="Dodson R.J."/>
            <person name="Durkin A.S."/>
            <person name="Ganapathy A."/>
            <person name="Gwinn-Giglio M."/>
            <person name="Han C.S."/>
            <person name="Khouri H."/>
            <person name="Kiss H."/>
            <person name="Kothari S.P."/>
            <person name="Madupu R."/>
            <person name="Nelson K.E."/>
            <person name="Nelson W.C."/>
            <person name="Paulsen I."/>
            <person name="Penn K."/>
            <person name="Ren Q."/>
            <person name="Rosovitz M.J."/>
            <person name="Selengut J.D."/>
            <person name="Shrivastava S."/>
            <person name="Sullivan S.A."/>
            <person name="Tapia R."/>
            <person name="Thompson L.S."/>
            <person name="Watkins K.L."/>
            <person name="Yang Q."/>
            <person name="Yu C."/>
            <person name="Zafar N."/>
            <person name="Zhou L."/>
            <person name="Kuske C.R."/>
        </authorList>
    </citation>
    <scope>NUCLEOTIDE SEQUENCE [LARGE SCALE GENOMIC DNA]</scope>
    <source>
        <strain evidence="3 4">Ellin345</strain>
    </source>
</reference>
<dbReference type="STRING" id="204669.Acid345_0472"/>
<dbReference type="InterPro" id="IPR036280">
    <property type="entry name" value="Multihaem_cyt_sf"/>
</dbReference>
<dbReference type="EMBL" id="CP000360">
    <property type="protein sequence ID" value="ABF39477.1"/>
    <property type="molecule type" value="Genomic_DNA"/>
</dbReference>
<gene>
    <name evidence="3" type="ordered locus">Acid345_0472</name>
</gene>
<sequence length="664" mass="72708">MAPENPNGLRTNASIHHPEPGASEGGPRLPLPLVWFFGLLTLLLLLPLAAKAQISPGPLSQAHQDLSSSASCTKCHSVSPSSPNFRCLDCHRDIAARLQQKRGYHPALVGSQPGSSSCVKCHSEHNGANFALVKWDSKHFDHAKAGFELDGKHAALDCAQCHSAKNITPSERLTLSARNANDTYLGLSTACTTCHEDKHNGRQGANCQQCHDERSWSAASRIDHAKTRYPLTGAHAQVKCQSCHVPQADGKVKYVGLRFDGCESCHKDVHQGEFSNRACQSCHSTGGWKQTSFAREFDHSKTKFMLAGKHAEVACNACHRAGDFKAPIAHDLCADCHKLDPHNGQFAKRADGGKCESCHTVEGWKTSRFLAADHANTGFPLRGKHSSVDCAKCHVPAGKATLFKVKFALCTDCHKDAHQAQFAGAPYLNKCEKCHTEKSFHAPTFTLAEHQKSGFVLTGGHLAVACIECHKAAGDSQSVAYHFNRLTCATCHSDPHRGQFRARMERITEHGEAAGCEACHTTKRWNDLQRFDHSSTKFDLSGAHKAVECIGCHRPPAMERKLMNVDFQAAPTSCEQCHNDPHGSQFAHADRVTRCAECHDANRWRPSHFDHEKTLFSLKGAHQNTPCKGCHTQFREVANKQVLFYKPTPTKCASCHASSAIRAS</sequence>
<name>Q1IUH3_KORVE</name>
<keyword evidence="1" id="KW-0732">Signal</keyword>
<evidence type="ECO:0000256" key="1">
    <source>
        <dbReference type="ARBA" id="ARBA00022729"/>
    </source>
</evidence>
<dbReference type="AlphaFoldDB" id="Q1IUH3"/>
<protein>
    <submittedName>
        <fullName evidence="3">Cytochrome c family protein</fullName>
    </submittedName>
</protein>
<evidence type="ECO:0000313" key="4">
    <source>
        <dbReference type="Proteomes" id="UP000002432"/>
    </source>
</evidence>
<organism evidence="3 4">
    <name type="scientific">Koribacter versatilis (strain Ellin345)</name>
    <dbReference type="NCBI Taxonomy" id="204669"/>
    <lineage>
        <taxon>Bacteria</taxon>
        <taxon>Pseudomonadati</taxon>
        <taxon>Acidobacteriota</taxon>
        <taxon>Terriglobia</taxon>
        <taxon>Terriglobales</taxon>
        <taxon>Candidatus Korobacteraceae</taxon>
        <taxon>Candidatus Korobacter</taxon>
    </lineage>
</organism>
<evidence type="ECO:0000313" key="3">
    <source>
        <dbReference type="EMBL" id="ABF39477.1"/>
    </source>
</evidence>
<dbReference type="OrthoDB" id="9814800at2"/>
<dbReference type="Proteomes" id="UP000002432">
    <property type="component" value="Chromosome"/>
</dbReference>
<dbReference type="KEGG" id="aba:Acid345_0472"/>
<dbReference type="SUPFAM" id="SSF48695">
    <property type="entry name" value="Multiheme cytochromes"/>
    <property type="match status" value="2"/>
</dbReference>
<dbReference type="PANTHER" id="PTHR35038:SF6">
    <property type="entry name" value="SURFACE LOCALIZED DECAHEME CYTOCHROME C LIPOPROTEIN"/>
    <property type="match status" value="1"/>
</dbReference>
<keyword evidence="4" id="KW-1185">Reference proteome</keyword>
<dbReference type="PANTHER" id="PTHR35038">
    <property type="entry name" value="DISSIMILATORY SULFITE REDUCTASE SIRA"/>
    <property type="match status" value="1"/>
</dbReference>
<dbReference type="Gene3D" id="1.10.1130.10">
    <property type="entry name" value="Flavocytochrome C3, Chain A"/>
    <property type="match status" value="3"/>
</dbReference>
<dbReference type="GO" id="GO:0016491">
    <property type="term" value="F:oxidoreductase activity"/>
    <property type="evidence" value="ECO:0007669"/>
    <property type="project" value="TreeGrafter"/>
</dbReference>
<dbReference type="EnsemblBacteria" id="ABF39477">
    <property type="protein sequence ID" value="ABF39477"/>
    <property type="gene ID" value="Acid345_0472"/>
</dbReference>
<accession>Q1IUH3</accession>